<sequence length="1038" mass="111139">MQAKRLHKSLGFKIPLLISLMVGIILAVMTYLSARTTRIGIEAEATAKLESTAALQATLVSTLLQTIDRDLQLQATSELTSNALDQFSSAFAAIESPMEVLQRVYITDNPHPTGEKDKLTVAGNGSDYDALHARYHPYFHRLQQTMGYYDVFLFDTDGNLVYSVFKELDYATNLNTGEWKDTDLGNVFRRALNLAPGEPAVFEDFEPYGPSFGAAAAFIARPVFSESGERLGVLAFQMPVGELNATVARATGLGETGEAFLLGEDGLMRTDSLKSVEDDVLATRVPAEVLTLAFQDHTSAFPMVDRNGNHVTAYVETLSFLGTNWALVAKQDTAELFAKEAEALRSITLNGAIMFIAALGVTVLLSKSIAAPLAKLAKAVRSISDGAYDTTVENQARTDEIGDIGRAVETFRGALSEAAEEAHLGSFISAGFEVSGAPMILADTDFRIFKLNTAAKKMMRERADDFRQIVDDFDPEGLVGQHMDMFHANPAKNRATLAAVEKLPAKLKLSIGNAYVGLLVDKVEDRNGKLVGYILEWRDQTNQMANQVILQAIDTQQCRMEMALDGRIKSMNDLILQTIQKPREKVLGMDATTIIRPLDGEEDFWPRVSNGESVHQSFLLKSDAGERIIDGSISPVPNHKGEVNGCLLLGVDATETHKQMHEAEEQRKRMQEEQSAVVEKLSVKLKQLAVGDLTCAIKESFAPDYEQLRADFNEAVDKLKDAMRSVVANAEQIDDEATAISSAVHDLSHRTERQAATLEETATAVEELTASVTSAASGAQNAADIASAARNRAKESGQVVGQAVSAMHAIETSSNEISKIISVIDDIAFQTNLLALNAGVEAARAGEAGRGFAVVASEVRALAQRSLEAAGEINTLITSSGDQVKQGVSLVADAGTALDQIVNSVAEISDVVNNIATSAAEQSSGIGEINTAMSQLDETTQRNAAMVEETTAASQALAAEAQTLVKTTGRFDVGNRNAAAAPSAPKQPAPAPTLAPPPAPEPKPAPAASAPPLDQGGYRSQGSAALAEEPAATGWEEF</sequence>
<dbReference type="GO" id="GO:0006935">
    <property type="term" value="P:chemotaxis"/>
    <property type="evidence" value="ECO:0007669"/>
    <property type="project" value="UniProtKB-KW"/>
</dbReference>
<dbReference type="SMART" id="SM00304">
    <property type="entry name" value="HAMP"/>
    <property type="match status" value="2"/>
</dbReference>
<feature type="domain" description="HAMP" evidence="13">
    <location>
        <begin position="672"/>
        <end position="724"/>
    </location>
</feature>
<dbReference type="PROSITE" id="PS50111">
    <property type="entry name" value="CHEMOTAXIS_TRANSDUC_2"/>
    <property type="match status" value="1"/>
</dbReference>
<dbReference type="Pfam" id="PF00672">
    <property type="entry name" value="HAMP"/>
    <property type="match status" value="1"/>
</dbReference>
<dbReference type="OrthoDB" id="354287at2"/>
<evidence type="ECO:0000256" key="2">
    <source>
        <dbReference type="ARBA" id="ARBA00022475"/>
    </source>
</evidence>
<evidence type="ECO:0000256" key="1">
    <source>
        <dbReference type="ARBA" id="ARBA00004651"/>
    </source>
</evidence>
<evidence type="ECO:0000256" key="5">
    <source>
        <dbReference type="ARBA" id="ARBA00022989"/>
    </source>
</evidence>
<comment type="similarity">
    <text evidence="7">Belongs to the methyl-accepting chemotaxis (MCP) protein family.</text>
</comment>
<accession>A0A4S4NC07</accession>
<evidence type="ECO:0000256" key="7">
    <source>
        <dbReference type="ARBA" id="ARBA00029447"/>
    </source>
</evidence>
<dbReference type="Gene3D" id="1.10.287.950">
    <property type="entry name" value="Methyl-accepting chemotaxis protein"/>
    <property type="match status" value="1"/>
</dbReference>
<dbReference type="AlphaFoldDB" id="A0A4S4NC07"/>
<dbReference type="Proteomes" id="UP000306602">
    <property type="component" value="Unassembled WGS sequence"/>
</dbReference>
<evidence type="ECO:0000259" key="12">
    <source>
        <dbReference type="PROSITE" id="PS50111"/>
    </source>
</evidence>
<dbReference type="Pfam" id="PF13426">
    <property type="entry name" value="PAS_9"/>
    <property type="match status" value="1"/>
</dbReference>
<comment type="subcellular location">
    <subcellularLocation>
        <location evidence="1">Cell membrane</location>
        <topology evidence="1">Multi-pass membrane protein</topology>
    </subcellularLocation>
</comment>
<dbReference type="SUPFAM" id="SSF58104">
    <property type="entry name" value="Methyl-accepting chemotaxis protein (MCP) signaling domain"/>
    <property type="match status" value="1"/>
</dbReference>
<dbReference type="InterPro" id="IPR051310">
    <property type="entry name" value="MCP_chemotaxis"/>
</dbReference>
<dbReference type="InterPro" id="IPR003660">
    <property type="entry name" value="HAMP_dom"/>
</dbReference>
<evidence type="ECO:0000256" key="6">
    <source>
        <dbReference type="ARBA" id="ARBA00023136"/>
    </source>
</evidence>
<evidence type="ECO:0000256" key="8">
    <source>
        <dbReference type="PROSITE-ProRule" id="PRU00284"/>
    </source>
</evidence>
<protein>
    <submittedName>
        <fullName evidence="14">HAMP domain-containing protein</fullName>
    </submittedName>
</protein>
<keyword evidence="4 11" id="KW-0812">Transmembrane</keyword>
<comment type="caution">
    <text evidence="14">The sequence shown here is derived from an EMBL/GenBank/DDBJ whole genome shotgun (WGS) entry which is preliminary data.</text>
</comment>
<dbReference type="Pfam" id="PF02743">
    <property type="entry name" value="dCache_1"/>
    <property type="match status" value="1"/>
</dbReference>
<keyword evidence="15" id="KW-1185">Reference proteome</keyword>
<evidence type="ECO:0000256" key="11">
    <source>
        <dbReference type="SAM" id="Phobius"/>
    </source>
</evidence>
<keyword evidence="5 11" id="KW-1133">Transmembrane helix</keyword>
<dbReference type="PANTHER" id="PTHR43531:SF11">
    <property type="entry name" value="METHYL-ACCEPTING CHEMOTAXIS PROTEIN 3"/>
    <property type="match status" value="1"/>
</dbReference>
<keyword evidence="2" id="KW-1003">Cell membrane</keyword>
<feature type="region of interest" description="Disordered" evidence="10">
    <location>
        <begin position="975"/>
        <end position="1038"/>
    </location>
</feature>
<dbReference type="CDD" id="cd18773">
    <property type="entry name" value="PDC1_HK_sensor"/>
    <property type="match status" value="1"/>
</dbReference>
<dbReference type="InterPro" id="IPR033479">
    <property type="entry name" value="dCache_1"/>
</dbReference>
<keyword evidence="3" id="KW-0145">Chemotaxis</keyword>
<keyword evidence="9" id="KW-0175">Coiled coil</keyword>
<evidence type="ECO:0000256" key="4">
    <source>
        <dbReference type="ARBA" id="ARBA00022692"/>
    </source>
</evidence>
<dbReference type="CDD" id="cd11386">
    <property type="entry name" value="MCP_signal"/>
    <property type="match status" value="1"/>
</dbReference>
<feature type="domain" description="HAMP" evidence="13">
    <location>
        <begin position="367"/>
        <end position="420"/>
    </location>
</feature>
<feature type="coiled-coil region" evidence="9">
    <location>
        <begin position="705"/>
        <end position="736"/>
    </location>
</feature>
<gene>
    <name evidence="14" type="ORF">E4Z66_08360</name>
</gene>
<keyword evidence="8" id="KW-0807">Transducer</keyword>
<dbReference type="SUPFAM" id="SSF158472">
    <property type="entry name" value="HAMP domain-like"/>
    <property type="match status" value="1"/>
</dbReference>
<keyword evidence="6 11" id="KW-0472">Membrane</keyword>
<dbReference type="GO" id="GO:0004888">
    <property type="term" value="F:transmembrane signaling receptor activity"/>
    <property type="evidence" value="ECO:0007669"/>
    <property type="project" value="InterPro"/>
</dbReference>
<dbReference type="FunFam" id="1.10.287.950:FF:000001">
    <property type="entry name" value="Methyl-accepting chemotaxis sensory transducer"/>
    <property type="match status" value="1"/>
</dbReference>
<dbReference type="InterPro" id="IPR000014">
    <property type="entry name" value="PAS"/>
</dbReference>
<dbReference type="GO" id="GO:0007165">
    <property type="term" value="P:signal transduction"/>
    <property type="evidence" value="ECO:0007669"/>
    <property type="project" value="UniProtKB-KW"/>
</dbReference>
<feature type="coiled-coil region" evidence="9">
    <location>
        <begin position="653"/>
        <end position="680"/>
    </location>
</feature>
<evidence type="ECO:0000256" key="9">
    <source>
        <dbReference type="SAM" id="Coils"/>
    </source>
</evidence>
<dbReference type="SUPFAM" id="SSF55785">
    <property type="entry name" value="PYP-like sensor domain (PAS domain)"/>
    <property type="match status" value="1"/>
</dbReference>
<evidence type="ECO:0000313" key="15">
    <source>
        <dbReference type="Proteomes" id="UP000306602"/>
    </source>
</evidence>
<proteinExistence type="inferred from homology"/>
<evidence type="ECO:0000259" key="13">
    <source>
        <dbReference type="PROSITE" id="PS50885"/>
    </source>
</evidence>
<feature type="compositionally biased region" description="Pro residues" evidence="10">
    <location>
        <begin position="985"/>
        <end position="1005"/>
    </location>
</feature>
<dbReference type="PRINTS" id="PR00260">
    <property type="entry name" value="CHEMTRNSDUCR"/>
</dbReference>
<dbReference type="PANTHER" id="PTHR43531">
    <property type="entry name" value="PROTEIN ICFG"/>
    <property type="match status" value="1"/>
</dbReference>
<evidence type="ECO:0000256" key="10">
    <source>
        <dbReference type="SAM" id="MobiDB-lite"/>
    </source>
</evidence>
<feature type="transmembrane region" description="Helical" evidence="11">
    <location>
        <begin position="12"/>
        <end position="32"/>
    </location>
</feature>
<reference evidence="14 15" key="1">
    <citation type="submission" date="2019-04" db="EMBL/GenBank/DDBJ databases">
        <title>Shimia ponticola sp. nov., isolated from seawater.</title>
        <authorList>
            <person name="Kim Y.-O."/>
            <person name="Yoon J.-H."/>
        </authorList>
    </citation>
    <scope>NUCLEOTIDE SEQUENCE [LARGE SCALE GENOMIC DNA]</scope>
    <source>
        <strain evidence="14 15">MYP11</strain>
    </source>
</reference>
<dbReference type="InterPro" id="IPR004090">
    <property type="entry name" value="Chemotax_Me-accpt_rcpt"/>
</dbReference>
<dbReference type="InterPro" id="IPR035965">
    <property type="entry name" value="PAS-like_dom_sf"/>
</dbReference>
<dbReference type="PROSITE" id="PS50885">
    <property type="entry name" value="HAMP"/>
    <property type="match status" value="2"/>
</dbReference>
<evidence type="ECO:0000256" key="3">
    <source>
        <dbReference type="ARBA" id="ARBA00022500"/>
    </source>
</evidence>
<name>A0A4S4NC07_9RHOB</name>
<evidence type="ECO:0000313" key="14">
    <source>
        <dbReference type="EMBL" id="THH36944.1"/>
    </source>
</evidence>
<dbReference type="GO" id="GO:0005886">
    <property type="term" value="C:plasma membrane"/>
    <property type="evidence" value="ECO:0007669"/>
    <property type="project" value="UniProtKB-SubCell"/>
</dbReference>
<organism evidence="14 15">
    <name type="scientific">Aliishimia ponticola</name>
    <dbReference type="NCBI Taxonomy" id="2499833"/>
    <lineage>
        <taxon>Bacteria</taxon>
        <taxon>Pseudomonadati</taxon>
        <taxon>Pseudomonadota</taxon>
        <taxon>Alphaproteobacteria</taxon>
        <taxon>Rhodobacterales</taxon>
        <taxon>Paracoccaceae</taxon>
        <taxon>Aliishimia</taxon>
    </lineage>
</organism>
<dbReference type="Gene3D" id="1.10.8.500">
    <property type="entry name" value="HAMP domain in histidine kinase"/>
    <property type="match status" value="1"/>
</dbReference>
<dbReference type="SMART" id="SM00283">
    <property type="entry name" value="MA"/>
    <property type="match status" value="1"/>
</dbReference>
<feature type="domain" description="Methyl-accepting transducer" evidence="12">
    <location>
        <begin position="729"/>
        <end position="958"/>
    </location>
</feature>
<dbReference type="EMBL" id="SRKY01000002">
    <property type="protein sequence ID" value="THH36944.1"/>
    <property type="molecule type" value="Genomic_DNA"/>
</dbReference>
<dbReference type="InterPro" id="IPR004089">
    <property type="entry name" value="MCPsignal_dom"/>
</dbReference>
<dbReference type="Pfam" id="PF00015">
    <property type="entry name" value="MCPsignal"/>
    <property type="match status" value="1"/>
</dbReference>
<dbReference type="Gene3D" id="3.30.450.20">
    <property type="entry name" value="PAS domain"/>
    <property type="match status" value="3"/>
</dbReference>